<gene>
    <name evidence="1" type="ORF">B9Z19DRAFT_1091066</name>
</gene>
<keyword evidence="2" id="KW-1185">Reference proteome</keyword>
<evidence type="ECO:0008006" key="3">
    <source>
        <dbReference type="Google" id="ProtNLM"/>
    </source>
</evidence>
<dbReference type="PANTHER" id="PTHR36142">
    <property type="entry name" value="METALLO-HYDROLASE/OXIDOREDUCTASE SUPERFAMILY PROTEIN"/>
    <property type="match status" value="1"/>
</dbReference>
<proteinExistence type="predicted"/>
<protein>
    <recommendedName>
        <fullName evidence="3">Beta-lactamase superfamily domain-domain-containing protein</fullName>
    </recommendedName>
</protein>
<organism evidence="1 2">
    <name type="scientific">Tuber borchii</name>
    <name type="common">White truffle</name>
    <dbReference type="NCBI Taxonomy" id="42251"/>
    <lineage>
        <taxon>Eukaryota</taxon>
        <taxon>Fungi</taxon>
        <taxon>Dikarya</taxon>
        <taxon>Ascomycota</taxon>
        <taxon>Pezizomycotina</taxon>
        <taxon>Pezizomycetes</taxon>
        <taxon>Pezizales</taxon>
        <taxon>Tuberaceae</taxon>
        <taxon>Tuber</taxon>
    </lineage>
</organism>
<dbReference type="EMBL" id="NESQ01000249">
    <property type="protein sequence ID" value="PUU75130.1"/>
    <property type="molecule type" value="Genomic_DNA"/>
</dbReference>
<reference evidence="1 2" key="1">
    <citation type="submission" date="2017-04" db="EMBL/GenBank/DDBJ databases">
        <title>Draft genome sequence of Tuber borchii Vittad., a whitish edible truffle.</title>
        <authorList>
            <consortium name="DOE Joint Genome Institute"/>
            <person name="Murat C."/>
            <person name="Kuo A."/>
            <person name="Barry K.W."/>
            <person name="Clum A."/>
            <person name="Dockter R.B."/>
            <person name="Fauchery L."/>
            <person name="Iotti M."/>
            <person name="Kohler A."/>
            <person name="Labutti K."/>
            <person name="Lindquist E.A."/>
            <person name="Lipzen A."/>
            <person name="Ohm R.A."/>
            <person name="Wang M."/>
            <person name="Grigoriev I.V."/>
            <person name="Zambonelli A."/>
            <person name="Martin F.M."/>
        </authorList>
    </citation>
    <scope>NUCLEOTIDE SEQUENCE [LARGE SCALE GENOMIC DNA]</scope>
    <source>
        <strain evidence="1 2">Tbo3840</strain>
    </source>
</reference>
<comment type="caution">
    <text evidence="1">The sequence shown here is derived from an EMBL/GenBank/DDBJ whole genome shotgun (WGS) entry which is preliminary data.</text>
</comment>
<evidence type="ECO:0000313" key="1">
    <source>
        <dbReference type="EMBL" id="PUU75130.1"/>
    </source>
</evidence>
<name>A0A2T6ZI12_TUBBO</name>
<accession>A0A2T6ZI12</accession>
<dbReference type="Proteomes" id="UP000244722">
    <property type="component" value="Unassembled WGS sequence"/>
</dbReference>
<dbReference type="InterPro" id="IPR036866">
    <property type="entry name" value="RibonucZ/Hydroxyglut_hydro"/>
</dbReference>
<dbReference type="OrthoDB" id="332863at2759"/>
<dbReference type="AlphaFoldDB" id="A0A2T6ZI12"/>
<sequence>MTTMSLRVQSLNSDTTFALTFSHPALPKPFVLLLDPWLHSSSYVYHPLFSNQSHTTPPCISSISQLSPVPDVVIVSQKKTDHCNEGTLKELDWDGAAKNTLLYAAPGAEKVVLGWKWFDQKRLRWFRRGETMKVEFPSGEEKPTVGGPAGWLELLFMAPKWLWELPALHNAIGIKWVIPRNQGQGNQIYSILFSPHGAPVASLRPWLSSLSSQPPTPGRGARAQTTASPQPKLSLLIHPFCHIRSLLGGEIISGFPGGLSICRHAVVDNWMSAHDESKDVRGITARLLRYRLWDVNKVEKDLKEEGIGGVRVSMLHAGDEVGFELC</sequence>
<dbReference type="PANTHER" id="PTHR36142:SF5">
    <property type="entry name" value="METALLO-BETA-LACTAMASE DOMAIN-CONTAINING PROTEIN"/>
    <property type="match status" value="1"/>
</dbReference>
<dbReference type="Gene3D" id="3.60.15.10">
    <property type="entry name" value="Ribonuclease Z/Hydroxyacylglutathione hydrolase-like"/>
    <property type="match status" value="1"/>
</dbReference>
<dbReference type="STRING" id="42251.A0A2T6ZI12"/>
<evidence type="ECO:0000313" key="2">
    <source>
        <dbReference type="Proteomes" id="UP000244722"/>
    </source>
</evidence>